<comment type="pathway">
    <text evidence="5">Cofactor biosynthesis; coenzyme A biosynthesis; CoA from (R)-pantothenate: step 5/5.</text>
</comment>
<proteinExistence type="inferred from homology"/>
<dbReference type="Pfam" id="PF01121">
    <property type="entry name" value="CoaE"/>
    <property type="match status" value="1"/>
</dbReference>
<dbReference type="AlphaFoldDB" id="A0A7X0DLZ3"/>
<dbReference type="HAMAP" id="MF_00376">
    <property type="entry name" value="Dephospho_CoA_kinase"/>
    <property type="match status" value="1"/>
</dbReference>
<keyword evidence="2 5" id="KW-0547">Nucleotide-binding</keyword>
<dbReference type="PROSITE" id="PS51219">
    <property type="entry name" value="DPCK"/>
    <property type="match status" value="1"/>
</dbReference>
<accession>A0A7X0DLZ3</accession>
<evidence type="ECO:0000313" key="8">
    <source>
        <dbReference type="Proteomes" id="UP000544872"/>
    </source>
</evidence>
<dbReference type="GO" id="GO:0004140">
    <property type="term" value="F:dephospho-CoA kinase activity"/>
    <property type="evidence" value="ECO:0007669"/>
    <property type="project" value="UniProtKB-UniRule"/>
</dbReference>
<comment type="function">
    <text evidence="5">Catalyzes the phosphorylation of the 3'-hydroxyl group of dephosphocoenzyme A to form coenzyme A.</text>
</comment>
<keyword evidence="5 7" id="KW-0418">Kinase</keyword>
<comment type="caution">
    <text evidence="7">The sequence shown here is derived from an EMBL/GenBank/DDBJ whole genome shotgun (WGS) entry which is preliminary data.</text>
</comment>
<evidence type="ECO:0000256" key="1">
    <source>
        <dbReference type="ARBA" id="ARBA00009018"/>
    </source>
</evidence>
<dbReference type="EMBL" id="JACIIX010000003">
    <property type="protein sequence ID" value="MBB6209749.1"/>
    <property type="molecule type" value="Genomic_DNA"/>
</dbReference>
<evidence type="ECO:0000256" key="4">
    <source>
        <dbReference type="ARBA" id="ARBA00022993"/>
    </source>
</evidence>
<dbReference type="SUPFAM" id="SSF52540">
    <property type="entry name" value="P-loop containing nucleoside triphosphate hydrolases"/>
    <property type="match status" value="1"/>
</dbReference>
<dbReference type="GO" id="GO:0005524">
    <property type="term" value="F:ATP binding"/>
    <property type="evidence" value="ECO:0007669"/>
    <property type="project" value="UniProtKB-UniRule"/>
</dbReference>
<gene>
    <name evidence="5" type="primary">coaE</name>
    <name evidence="7" type="ORF">FHS48_001157</name>
</gene>
<comment type="catalytic activity">
    <reaction evidence="5">
        <text>3'-dephospho-CoA + ATP = ADP + CoA + H(+)</text>
        <dbReference type="Rhea" id="RHEA:18245"/>
        <dbReference type="ChEBI" id="CHEBI:15378"/>
        <dbReference type="ChEBI" id="CHEBI:30616"/>
        <dbReference type="ChEBI" id="CHEBI:57287"/>
        <dbReference type="ChEBI" id="CHEBI:57328"/>
        <dbReference type="ChEBI" id="CHEBI:456216"/>
        <dbReference type="EC" id="2.7.1.24"/>
    </reaction>
</comment>
<dbReference type="InterPro" id="IPR027417">
    <property type="entry name" value="P-loop_NTPase"/>
</dbReference>
<comment type="subcellular location">
    <subcellularLocation>
        <location evidence="5">Cytoplasm</location>
    </subcellularLocation>
</comment>
<keyword evidence="5 7" id="KW-0808">Transferase</keyword>
<evidence type="ECO:0000256" key="5">
    <source>
        <dbReference type="HAMAP-Rule" id="MF_00376"/>
    </source>
</evidence>
<dbReference type="PANTHER" id="PTHR10695">
    <property type="entry name" value="DEPHOSPHO-COA KINASE-RELATED"/>
    <property type="match status" value="1"/>
</dbReference>
<comment type="similarity">
    <text evidence="1 5">Belongs to the CoaE family.</text>
</comment>
<feature type="binding site" evidence="5">
    <location>
        <begin position="11"/>
        <end position="16"/>
    </location>
    <ligand>
        <name>ATP</name>
        <dbReference type="ChEBI" id="CHEBI:30616"/>
    </ligand>
</feature>
<dbReference type="NCBIfam" id="TIGR00152">
    <property type="entry name" value="dephospho-CoA kinase"/>
    <property type="match status" value="1"/>
</dbReference>
<evidence type="ECO:0000256" key="3">
    <source>
        <dbReference type="ARBA" id="ARBA00022840"/>
    </source>
</evidence>
<evidence type="ECO:0000256" key="6">
    <source>
        <dbReference type="NCBIfam" id="TIGR00152"/>
    </source>
</evidence>
<dbReference type="PANTHER" id="PTHR10695:SF46">
    <property type="entry name" value="BIFUNCTIONAL COENZYME A SYNTHASE-RELATED"/>
    <property type="match status" value="1"/>
</dbReference>
<keyword evidence="8" id="KW-1185">Reference proteome</keyword>
<dbReference type="UniPathway" id="UPA00241">
    <property type="reaction ID" value="UER00356"/>
</dbReference>
<dbReference type="Gene3D" id="3.40.50.300">
    <property type="entry name" value="P-loop containing nucleotide triphosphate hydrolases"/>
    <property type="match status" value="1"/>
</dbReference>
<sequence length="197" mass="21781">MKILGITGSIGMGKSTACQLLRCLGVPVHDADATVHRLYQQGGAAVPLIAARFPEAVRNGQVDRVALGRMVFGNPAALRVLERIVHPLVQAEERAFLARHRRRRTPVVALDIPLLFESRGQRRCDAVAVVTAHALIQQQRVLARPGMTLDRLRQIRSKQMPDSEKRRRADYIVPSGLGRGVTIRALKRILADLNRPG</sequence>
<evidence type="ECO:0000256" key="2">
    <source>
        <dbReference type="ARBA" id="ARBA00022741"/>
    </source>
</evidence>
<dbReference type="CDD" id="cd02022">
    <property type="entry name" value="DPCK"/>
    <property type="match status" value="1"/>
</dbReference>
<keyword evidence="5" id="KW-0963">Cytoplasm</keyword>
<organism evidence="7 8">
    <name type="scientific">Novispirillum itersonii</name>
    <name type="common">Aquaspirillum itersonii</name>
    <dbReference type="NCBI Taxonomy" id="189"/>
    <lineage>
        <taxon>Bacteria</taxon>
        <taxon>Pseudomonadati</taxon>
        <taxon>Pseudomonadota</taxon>
        <taxon>Alphaproteobacteria</taxon>
        <taxon>Rhodospirillales</taxon>
        <taxon>Novispirillaceae</taxon>
        <taxon>Novispirillum</taxon>
    </lineage>
</organism>
<protein>
    <recommendedName>
        <fullName evidence="5 6">Dephospho-CoA kinase</fullName>
        <ecNumber evidence="5 6">2.7.1.24</ecNumber>
    </recommendedName>
    <alternativeName>
        <fullName evidence="5">Dephosphocoenzyme A kinase</fullName>
    </alternativeName>
</protein>
<dbReference type="EC" id="2.7.1.24" evidence="5 6"/>
<name>A0A7X0DLZ3_NOVIT</name>
<dbReference type="GO" id="GO:0005737">
    <property type="term" value="C:cytoplasm"/>
    <property type="evidence" value="ECO:0007669"/>
    <property type="project" value="UniProtKB-SubCell"/>
</dbReference>
<keyword evidence="3 5" id="KW-0067">ATP-binding</keyword>
<keyword evidence="4 5" id="KW-0173">Coenzyme A biosynthesis</keyword>
<dbReference type="GO" id="GO:0015937">
    <property type="term" value="P:coenzyme A biosynthetic process"/>
    <property type="evidence" value="ECO:0007669"/>
    <property type="project" value="UniProtKB-UniRule"/>
</dbReference>
<dbReference type="Proteomes" id="UP000544872">
    <property type="component" value="Unassembled WGS sequence"/>
</dbReference>
<dbReference type="RefSeq" id="WP_184262276.1">
    <property type="nucleotide sequence ID" value="NZ_JACIIX010000003.1"/>
</dbReference>
<reference evidence="7 8" key="1">
    <citation type="submission" date="2020-08" db="EMBL/GenBank/DDBJ databases">
        <title>Genomic Encyclopedia of Type Strains, Phase IV (KMG-IV): sequencing the most valuable type-strain genomes for metagenomic binning, comparative biology and taxonomic classification.</title>
        <authorList>
            <person name="Goeker M."/>
        </authorList>
    </citation>
    <scope>NUCLEOTIDE SEQUENCE [LARGE SCALE GENOMIC DNA]</scope>
    <source>
        <strain evidence="7 8">DSM 11590</strain>
    </source>
</reference>
<evidence type="ECO:0000313" key="7">
    <source>
        <dbReference type="EMBL" id="MBB6209749.1"/>
    </source>
</evidence>
<dbReference type="InterPro" id="IPR001977">
    <property type="entry name" value="Depp_CoAkinase"/>
</dbReference>